<evidence type="ECO:0000313" key="2">
    <source>
        <dbReference type="EMBL" id="GAA5175088.1"/>
    </source>
</evidence>
<organism evidence="2 3">
    <name type="scientific">Pseudonocardia eucalypti</name>
    <dbReference type="NCBI Taxonomy" id="648755"/>
    <lineage>
        <taxon>Bacteria</taxon>
        <taxon>Bacillati</taxon>
        <taxon>Actinomycetota</taxon>
        <taxon>Actinomycetes</taxon>
        <taxon>Pseudonocardiales</taxon>
        <taxon>Pseudonocardiaceae</taxon>
        <taxon>Pseudonocardia</taxon>
    </lineage>
</organism>
<keyword evidence="1" id="KW-0812">Transmembrane</keyword>
<feature type="transmembrane region" description="Helical" evidence="1">
    <location>
        <begin position="35"/>
        <end position="57"/>
    </location>
</feature>
<keyword evidence="1" id="KW-0472">Membrane</keyword>
<proteinExistence type="predicted"/>
<protein>
    <submittedName>
        <fullName evidence="2">Uncharacterized protein</fullName>
    </submittedName>
</protein>
<accession>A0ABP9RDF2</accession>
<dbReference type="EMBL" id="BAABJP010000063">
    <property type="protein sequence ID" value="GAA5175088.1"/>
    <property type="molecule type" value="Genomic_DNA"/>
</dbReference>
<dbReference type="RefSeq" id="WP_185063191.1">
    <property type="nucleotide sequence ID" value="NZ_BAABJP010000063.1"/>
</dbReference>
<evidence type="ECO:0000256" key="1">
    <source>
        <dbReference type="SAM" id="Phobius"/>
    </source>
</evidence>
<gene>
    <name evidence="2" type="ORF">GCM10023321_80380</name>
</gene>
<dbReference type="Proteomes" id="UP001428817">
    <property type="component" value="Unassembled WGS sequence"/>
</dbReference>
<name>A0ABP9RDF2_9PSEU</name>
<evidence type="ECO:0000313" key="3">
    <source>
        <dbReference type="Proteomes" id="UP001428817"/>
    </source>
</evidence>
<sequence>MISRATRRQLALTGTALALMSAVFGTLTYGALTGNLTPFGLAAVVVAVTEVVFAFVAPGHWTG</sequence>
<keyword evidence="3" id="KW-1185">Reference proteome</keyword>
<comment type="caution">
    <text evidence="2">The sequence shown here is derived from an EMBL/GenBank/DDBJ whole genome shotgun (WGS) entry which is preliminary data.</text>
</comment>
<reference evidence="3" key="1">
    <citation type="journal article" date="2019" name="Int. J. Syst. Evol. Microbiol.">
        <title>The Global Catalogue of Microorganisms (GCM) 10K type strain sequencing project: providing services to taxonomists for standard genome sequencing and annotation.</title>
        <authorList>
            <consortium name="The Broad Institute Genomics Platform"/>
            <consortium name="The Broad Institute Genome Sequencing Center for Infectious Disease"/>
            <person name="Wu L."/>
            <person name="Ma J."/>
        </authorList>
    </citation>
    <scope>NUCLEOTIDE SEQUENCE [LARGE SCALE GENOMIC DNA]</scope>
    <source>
        <strain evidence="3">JCM 18303</strain>
    </source>
</reference>
<keyword evidence="1" id="KW-1133">Transmembrane helix</keyword>